<keyword evidence="3" id="KW-1185">Reference proteome</keyword>
<proteinExistence type="predicted"/>
<dbReference type="Proteomes" id="UP000241895">
    <property type="component" value="Unassembled WGS sequence"/>
</dbReference>
<gene>
    <name evidence="2" type="ORF">C6W88_18505</name>
</gene>
<comment type="caution">
    <text evidence="2">The sequence shown here is derived from an EMBL/GenBank/DDBJ whole genome shotgun (WGS) entry which is preliminary data.</text>
</comment>
<protein>
    <submittedName>
        <fullName evidence="2">Uncharacterized protein</fullName>
    </submittedName>
</protein>
<feature type="compositionally biased region" description="Basic and acidic residues" evidence="1">
    <location>
        <begin position="63"/>
        <end position="80"/>
    </location>
</feature>
<accession>A0ABX5IUC0</accession>
<sequence>MRKRSLRGVNEHFDPIFNAVLPSAGTFQTSPSERNRNPGPGNHDQRREVTSQTAKGGHNITTRRADLARRVGYRQEERSRSRQRPGCHPLTIG</sequence>
<organism evidence="2 3">
    <name type="scientific">Halomonas litopenaei</name>
    <dbReference type="NCBI Taxonomy" id="2109328"/>
    <lineage>
        <taxon>Bacteria</taxon>
        <taxon>Pseudomonadati</taxon>
        <taxon>Pseudomonadota</taxon>
        <taxon>Gammaproteobacteria</taxon>
        <taxon>Oceanospirillales</taxon>
        <taxon>Halomonadaceae</taxon>
        <taxon>Halomonas</taxon>
    </lineage>
</organism>
<name>A0ABX5IUC0_9GAMM</name>
<reference evidence="2 3" key="1">
    <citation type="submission" date="2018-03" db="EMBL/GenBank/DDBJ databases">
        <authorList>
            <person name="Zhou J."/>
            <person name="Li X."/>
            <person name="Xue M."/>
            <person name="Yin J."/>
        </authorList>
    </citation>
    <scope>NUCLEOTIDE SEQUENCE [LARGE SCALE GENOMIC DNA]</scope>
    <source>
        <strain evidence="2 3">SYSU ZJ2214</strain>
    </source>
</reference>
<evidence type="ECO:0000313" key="2">
    <source>
        <dbReference type="EMBL" id="PTL92034.1"/>
    </source>
</evidence>
<feature type="region of interest" description="Disordered" evidence="1">
    <location>
        <begin position="21"/>
        <end position="93"/>
    </location>
</feature>
<dbReference type="EMBL" id="PXNS01000013">
    <property type="protein sequence ID" value="PTL92034.1"/>
    <property type="molecule type" value="Genomic_DNA"/>
</dbReference>
<evidence type="ECO:0000256" key="1">
    <source>
        <dbReference type="SAM" id="MobiDB-lite"/>
    </source>
</evidence>
<feature type="compositionally biased region" description="Polar residues" evidence="1">
    <location>
        <begin position="50"/>
        <end position="62"/>
    </location>
</feature>
<evidence type="ECO:0000313" key="3">
    <source>
        <dbReference type="Proteomes" id="UP000241895"/>
    </source>
</evidence>